<sequence length="77" mass="8888">MSVVSIEFGGDAAFYFWLLFFALSRFLVFVSPRTGATLADRHENKETRETARYSEIQRNAKTTKNYNKKQPTFQAST</sequence>
<evidence type="ECO:0000256" key="2">
    <source>
        <dbReference type="SAM" id="Phobius"/>
    </source>
</evidence>
<evidence type="ECO:0000313" key="4">
    <source>
        <dbReference type="Proteomes" id="UP001139308"/>
    </source>
</evidence>
<gene>
    <name evidence="3" type="ORF">L5014_30885</name>
</gene>
<protein>
    <submittedName>
        <fullName evidence="3">Uncharacterized protein</fullName>
    </submittedName>
</protein>
<reference evidence="3" key="1">
    <citation type="submission" date="2022-01" db="EMBL/GenBank/DDBJ databases">
        <title>Genome sequence and assembly of Parabukholderia sp. RG36.</title>
        <authorList>
            <person name="Chhetri G."/>
        </authorList>
    </citation>
    <scope>NUCLEOTIDE SEQUENCE</scope>
    <source>
        <strain evidence="3">RG36</strain>
    </source>
</reference>
<keyword evidence="4" id="KW-1185">Reference proteome</keyword>
<keyword evidence="2" id="KW-1133">Transmembrane helix</keyword>
<dbReference type="EMBL" id="JAKLJA010000040">
    <property type="protein sequence ID" value="MCG5077699.1"/>
    <property type="molecule type" value="Genomic_DNA"/>
</dbReference>
<organism evidence="3 4">
    <name type="scientific">Paraburkholderia tagetis</name>
    <dbReference type="NCBI Taxonomy" id="2913261"/>
    <lineage>
        <taxon>Bacteria</taxon>
        <taxon>Pseudomonadati</taxon>
        <taxon>Pseudomonadota</taxon>
        <taxon>Betaproteobacteria</taxon>
        <taxon>Burkholderiales</taxon>
        <taxon>Burkholderiaceae</taxon>
        <taxon>Paraburkholderia</taxon>
    </lineage>
</organism>
<feature type="region of interest" description="Disordered" evidence="1">
    <location>
        <begin position="41"/>
        <end position="77"/>
    </location>
</feature>
<keyword evidence="2" id="KW-0472">Membrane</keyword>
<feature type="compositionally biased region" description="Polar residues" evidence="1">
    <location>
        <begin position="56"/>
        <end position="77"/>
    </location>
</feature>
<evidence type="ECO:0000313" key="3">
    <source>
        <dbReference type="EMBL" id="MCG5077699.1"/>
    </source>
</evidence>
<name>A0A9X1ULP9_9BURK</name>
<dbReference type="RefSeq" id="WP_238467592.1">
    <property type="nucleotide sequence ID" value="NZ_JAKLJA010000040.1"/>
</dbReference>
<feature type="transmembrane region" description="Helical" evidence="2">
    <location>
        <begin position="12"/>
        <end position="31"/>
    </location>
</feature>
<keyword evidence="2" id="KW-0812">Transmembrane</keyword>
<dbReference type="AlphaFoldDB" id="A0A9X1ULP9"/>
<accession>A0A9X1ULP9</accession>
<feature type="compositionally biased region" description="Basic and acidic residues" evidence="1">
    <location>
        <begin position="41"/>
        <end position="52"/>
    </location>
</feature>
<proteinExistence type="predicted"/>
<dbReference type="Proteomes" id="UP001139308">
    <property type="component" value="Unassembled WGS sequence"/>
</dbReference>
<evidence type="ECO:0000256" key="1">
    <source>
        <dbReference type="SAM" id="MobiDB-lite"/>
    </source>
</evidence>
<comment type="caution">
    <text evidence="3">The sequence shown here is derived from an EMBL/GenBank/DDBJ whole genome shotgun (WGS) entry which is preliminary data.</text>
</comment>